<keyword evidence="2" id="KW-1185">Reference proteome</keyword>
<accession>A0AA40GHX2</accession>
<dbReference type="EMBL" id="JAHYIQ010000001">
    <property type="protein sequence ID" value="KAK1137769.1"/>
    <property type="molecule type" value="Genomic_DNA"/>
</dbReference>
<dbReference type="AlphaFoldDB" id="A0AA40GHX2"/>
<evidence type="ECO:0000313" key="2">
    <source>
        <dbReference type="Proteomes" id="UP001177670"/>
    </source>
</evidence>
<gene>
    <name evidence="1" type="ORF">K0M31_002263</name>
</gene>
<evidence type="ECO:0000313" key="1">
    <source>
        <dbReference type="EMBL" id="KAK1137769.1"/>
    </source>
</evidence>
<proteinExistence type="predicted"/>
<dbReference type="Proteomes" id="UP001177670">
    <property type="component" value="Unassembled WGS sequence"/>
</dbReference>
<reference evidence="1" key="1">
    <citation type="submission" date="2021-10" db="EMBL/GenBank/DDBJ databases">
        <title>Melipona bicolor Genome sequencing and assembly.</title>
        <authorList>
            <person name="Araujo N.S."/>
            <person name="Arias M.C."/>
        </authorList>
    </citation>
    <scope>NUCLEOTIDE SEQUENCE</scope>
    <source>
        <strain evidence="1">USP_2M_L1-L4_2017</strain>
        <tissue evidence="1">Whole body</tissue>
    </source>
</reference>
<organism evidence="1 2">
    <name type="scientific">Melipona bicolor</name>
    <dbReference type="NCBI Taxonomy" id="60889"/>
    <lineage>
        <taxon>Eukaryota</taxon>
        <taxon>Metazoa</taxon>
        <taxon>Ecdysozoa</taxon>
        <taxon>Arthropoda</taxon>
        <taxon>Hexapoda</taxon>
        <taxon>Insecta</taxon>
        <taxon>Pterygota</taxon>
        <taxon>Neoptera</taxon>
        <taxon>Endopterygota</taxon>
        <taxon>Hymenoptera</taxon>
        <taxon>Apocrita</taxon>
        <taxon>Aculeata</taxon>
        <taxon>Apoidea</taxon>
        <taxon>Anthophila</taxon>
        <taxon>Apidae</taxon>
        <taxon>Melipona</taxon>
    </lineage>
</organism>
<name>A0AA40GHX2_9HYME</name>
<protein>
    <submittedName>
        <fullName evidence="1">Uncharacterized protein</fullName>
    </submittedName>
</protein>
<comment type="caution">
    <text evidence="1">The sequence shown here is derived from an EMBL/GenBank/DDBJ whole genome shotgun (WGS) entry which is preliminary data.</text>
</comment>
<sequence length="52" mass="5790">MLDRSDNAVKQGEVNESFSWEEVSAVMKCMKNGKTTGGDGICIEFSRLCQRC</sequence>